<dbReference type="Gene3D" id="1.10.10.60">
    <property type="entry name" value="Homeodomain-like"/>
    <property type="match status" value="1"/>
</dbReference>
<gene>
    <name evidence="5" type="ORF">ZEAMMB73_Zm00001d002249</name>
</gene>
<dbReference type="eggNOG" id="KOG0773">
    <property type="taxonomic scope" value="Eukaryota"/>
</dbReference>
<accession>A0A1D6DYM0</accession>
<evidence type="ECO:0000313" key="5">
    <source>
        <dbReference type="EMBL" id="ONM13670.1"/>
    </source>
</evidence>
<keyword evidence="3" id="KW-0539">Nucleus</keyword>
<protein>
    <recommendedName>
        <fullName evidence="4">KN homeodomain domain-containing protein</fullName>
    </recommendedName>
</protein>
<feature type="domain" description="KN homeodomain" evidence="4">
    <location>
        <begin position="304"/>
        <end position="332"/>
    </location>
</feature>
<dbReference type="PANTHER" id="PTHR11850">
    <property type="entry name" value="HOMEOBOX PROTEIN TRANSCRIPTION FACTORS"/>
    <property type="match status" value="1"/>
</dbReference>
<evidence type="ECO:0000256" key="1">
    <source>
        <dbReference type="ARBA" id="ARBA00023125"/>
    </source>
</evidence>
<sequence>MSAEVPHFHPCVLLDQGGFGFGLGNTAVVGGSGRALRGEQHRAGLLRQPAAQLLANAPAPPRDDRAGGRTPPDEMDDELYGVAGCDSRVAASLRCPSQSGAMSVWSSSKKPYGIWTSAGGPVPVPAHETYHLAGARLSDAGGLHYPLAACSGANASAAVVASEPTLCSNSIASSDSTLNATEWTSNQCLDKIQSTTAKFNTLMHSPPGGGGICAPFAHRAVSAMYRGLRRWLAGEIMATASRASCWGESSSSVTVAAGGDVEQSWESAFIQKHWSAQQLWRTEQQCWRPQCGLPEKSVAVLKAWMFENFLHPYPKDHEKDVLAARSSLTRNQAQIEIPPDSFQIRFFFGEMG</sequence>
<dbReference type="FunCoup" id="A0A1D6DYM0">
    <property type="interactions" value="894"/>
</dbReference>
<dbReference type="InterPro" id="IPR050224">
    <property type="entry name" value="TALE_homeobox"/>
</dbReference>
<proteinExistence type="predicted"/>
<name>A0A1D6DYM0_MAIZE</name>
<dbReference type="PaxDb" id="4577-GRMZM2G333565_P01"/>
<dbReference type="AlphaFoldDB" id="A0A1D6DYM0"/>
<organism evidence="5">
    <name type="scientific">Zea mays</name>
    <name type="common">Maize</name>
    <dbReference type="NCBI Taxonomy" id="4577"/>
    <lineage>
        <taxon>Eukaryota</taxon>
        <taxon>Viridiplantae</taxon>
        <taxon>Streptophyta</taxon>
        <taxon>Embryophyta</taxon>
        <taxon>Tracheophyta</taxon>
        <taxon>Spermatophyta</taxon>
        <taxon>Magnoliopsida</taxon>
        <taxon>Liliopsida</taxon>
        <taxon>Poales</taxon>
        <taxon>Poaceae</taxon>
        <taxon>PACMAD clade</taxon>
        <taxon>Panicoideae</taxon>
        <taxon>Andropogonodae</taxon>
        <taxon>Andropogoneae</taxon>
        <taxon>Tripsacinae</taxon>
        <taxon>Zea</taxon>
    </lineage>
</organism>
<evidence type="ECO:0000256" key="3">
    <source>
        <dbReference type="ARBA" id="ARBA00023242"/>
    </source>
</evidence>
<dbReference type="Pfam" id="PF05920">
    <property type="entry name" value="Homeobox_KN"/>
    <property type="match status" value="1"/>
</dbReference>
<evidence type="ECO:0000256" key="2">
    <source>
        <dbReference type="ARBA" id="ARBA00023155"/>
    </source>
</evidence>
<dbReference type="EMBL" id="CM007648">
    <property type="protein sequence ID" value="ONM13670.1"/>
    <property type="molecule type" value="Genomic_DNA"/>
</dbReference>
<dbReference type="GO" id="GO:0003677">
    <property type="term" value="F:DNA binding"/>
    <property type="evidence" value="ECO:0007669"/>
    <property type="project" value="UniProtKB-KW"/>
</dbReference>
<dbReference type="SMR" id="A0A1D6DYM0"/>
<reference evidence="5" key="1">
    <citation type="submission" date="2015-12" db="EMBL/GenBank/DDBJ databases">
        <title>Update maize B73 reference genome by single molecule sequencing technologies.</title>
        <authorList>
            <consortium name="Maize Genome Sequencing Project"/>
            <person name="Ware D."/>
        </authorList>
    </citation>
    <scope>NUCLEOTIDE SEQUENCE [LARGE SCALE GENOMIC DNA]</scope>
    <source>
        <tissue evidence="5">Seedling</tissue>
    </source>
</reference>
<evidence type="ECO:0000259" key="4">
    <source>
        <dbReference type="Pfam" id="PF05920"/>
    </source>
</evidence>
<dbReference type="ExpressionAtlas" id="A0A1D6DYM0">
    <property type="expression patterns" value="baseline and differential"/>
</dbReference>
<dbReference type="InterPro" id="IPR008422">
    <property type="entry name" value="KN_HD"/>
</dbReference>
<dbReference type="GO" id="GO:0006355">
    <property type="term" value="P:regulation of DNA-templated transcription"/>
    <property type="evidence" value="ECO:0007669"/>
    <property type="project" value="InterPro"/>
</dbReference>
<keyword evidence="2" id="KW-0371">Homeobox</keyword>
<dbReference type="InParanoid" id="A0A1D6DYM0"/>
<keyword evidence="1" id="KW-0238">DNA-binding</keyword>